<dbReference type="Pfam" id="PF22381">
    <property type="entry name" value="Staph_reg_Sar_Rot"/>
    <property type="match status" value="1"/>
</dbReference>
<keyword evidence="2" id="KW-0238">DNA-binding</keyword>
<dbReference type="SUPFAM" id="SSF46785">
    <property type="entry name" value="Winged helix' DNA-binding domain"/>
    <property type="match status" value="1"/>
</dbReference>
<dbReference type="Gene3D" id="1.10.10.10">
    <property type="entry name" value="Winged helix-like DNA-binding domain superfamily/Winged helix DNA-binding domain"/>
    <property type="match status" value="1"/>
</dbReference>
<dbReference type="GO" id="GO:0003677">
    <property type="term" value="F:DNA binding"/>
    <property type="evidence" value="ECO:0007669"/>
    <property type="project" value="UniProtKB-KW"/>
</dbReference>
<reference evidence="6" key="3">
    <citation type="submission" date="2023-09" db="EMBL/GenBank/DDBJ databases">
        <authorList>
            <person name="Schober I."/>
            <person name="Bunk B."/>
        </authorList>
    </citation>
    <scope>NUCLEOTIDE SEQUENCE</scope>
    <source>
        <strain evidence="6">DSM 103800</strain>
    </source>
</reference>
<dbReference type="PROSITE" id="PS50995">
    <property type="entry name" value="HTH_MARR_2"/>
    <property type="match status" value="1"/>
</dbReference>
<name>A0A1L7ALZ4_9PROT</name>
<dbReference type="GO" id="GO:0003700">
    <property type="term" value="F:DNA-binding transcription factor activity"/>
    <property type="evidence" value="ECO:0007669"/>
    <property type="project" value="InterPro"/>
</dbReference>
<evidence type="ECO:0000256" key="3">
    <source>
        <dbReference type="ARBA" id="ARBA00023163"/>
    </source>
</evidence>
<dbReference type="InterPro" id="IPR000835">
    <property type="entry name" value="HTH_MarR-typ"/>
</dbReference>
<organism evidence="5 7">
    <name type="scientific">Roseomonas gilardii</name>
    <dbReference type="NCBI Taxonomy" id="257708"/>
    <lineage>
        <taxon>Bacteria</taxon>
        <taxon>Pseudomonadati</taxon>
        <taxon>Pseudomonadota</taxon>
        <taxon>Alphaproteobacteria</taxon>
        <taxon>Acetobacterales</taxon>
        <taxon>Roseomonadaceae</taxon>
        <taxon>Roseomonas</taxon>
    </lineage>
</organism>
<dbReference type="PANTHER" id="PTHR33164">
    <property type="entry name" value="TRANSCRIPTIONAL REGULATOR, MARR FAMILY"/>
    <property type="match status" value="1"/>
</dbReference>
<dbReference type="InterPro" id="IPR036388">
    <property type="entry name" value="WH-like_DNA-bd_sf"/>
</dbReference>
<evidence type="ECO:0000256" key="2">
    <source>
        <dbReference type="ARBA" id="ARBA00023125"/>
    </source>
</evidence>
<dbReference type="EMBL" id="JAVVDO010000074">
    <property type="protein sequence ID" value="MDT8333767.1"/>
    <property type="molecule type" value="Genomic_DNA"/>
</dbReference>
<evidence type="ECO:0000256" key="1">
    <source>
        <dbReference type="ARBA" id="ARBA00023015"/>
    </source>
</evidence>
<dbReference type="PRINTS" id="PR00598">
    <property type="entry name" value="HTHMARR"/>
</dbReference>
<reference evidence="6 8" key="2">
    <citation type="journal article" date="2019" name="Microb. Pathog.">
        <title>Comparison of VITEK 2, MALDI-TOF MS, 16S rRNA gene sequencing, and whole-genome sequencing for identification of Roseomonas mucosa.</title>
        <authorList>
            <person name="Rudolph W.W."/>
            <person name="Gunzer F."/>
            <person name="Trauth M."/>
            <person name="Bunk B."/>
            <person name="Bigge R."/>
            <person name="Schrottner P."/>
        </authorList>
    </citation>
    <scope>NUCLEOTIDE SEQUENCE [LARGE SCALE GENOMIC DNA]</scope>
    <source>
        <strain evidence="6 8">DSM 103800</strain>
    </source>
</reference>
<feature type="domain" description="HTH marR-type" evidence="4">
    <location>
        <begin position="1"/>
        <end position="137"/>
    </location>
</feature>
<dbReference type="InterPro" id="IPR036390">
    <property type="entry name" value="WH_DNA-bd_sf"/>
</dbReference>
<proteinExistence type="predicted"/>
<gene>
    <name evidence="5" type="ORF">RGI145_20915</name>
    <name evidence="6" type="ORF">RQ831_22175</name>
</gene>
<evidence type="ECO:0000259" key="4">
    <source>
        <dbReference type="PROSITE" id="PS50995"/>
    </source>
</evidence>
<dbReference type="InterPro" id="IPR055166">
    <property type="entry name" value="Transc_reg_Sar_Rot_HTH"/>
</dbReference>
<evidence type="ECO:0000313" key="5">
    <source>
        <dbReference type="EMBL" id="APT59780.1"/>
    </source>
</evidence>
<dbReference type="PANTHER" id="PTHR33164:SF64">
    <property type="entry name" value="TRANSCRIPTIONAL REGULATOR SLYA"/>
    <property type="match status" value="1"/>
</dbReference>
<sequence>MYRLTESFPYLVNRVGVRVGEVFSRRLEAYDVTLPMYRVMAALRMQGDQRLGDLAEVTSVEMSTLSRLISAMVAKKLVSRQRPEDNGRAVEINLTAQGRTLVEELMPLAVQHEALALRGFTREESERLKRDLVRVFENLVAFEAEIGESSGG</sequence>
<dbReference type="InterPro" id="IPR039422">
    <property type="entry name" value="MarR/SlyA-like"/>
</dbReference>
<keyword evidence="3" id="KW-0804">Transcription</keyword>
<evidence type="ECO:0000313" key="6">
    <source>
        <dbReference type="EMBL" id="MDT8333767.1"/>
    </source>
</evidence>
<keyword evidence="1" id="KW-0805">Transcription regulation</keyword>
<dbReference type="EMBL" id="CP015584">
    <property type="protein sequence ID" value="APT59780.1"/>
    <property type="molecule type" value="Genomic_DNA"/>
</dbReference>
<dbReference type="SMART" id="SM00347">
    <property type="entry name" value="HTH_MARR"/>
    <property type="match status" value="1"/>
</dbReference>
<dbReference type="AlphaFoldDB" id="A0A1L7ALZ4"/>
<dbReference type="KEGG" id="rgi:RGI145_20915"/>
<dbReference type="Proteomes" id="UP001258945">
    <property type="component" value="Unassembled WGS sequence"/>
</dbReference>
<dbReference type="GO" id="GO:0006950">
    <property type="term" value="P:response to stress"/>
    <property type="evidence" value="ECO:0007669"/>
    <property type="project" value="TreeGrafter"/>
</dbReference>
<protein>
    <submittedName>
        <fullName evidence="5">MarR family transcriptional regulator</fullName>
    </submittedName>
    <submittedName>
        <fullName evidence="6">MarR family winged helix-turn-helix transcriptional regulator</fullName>
    </submittedName>
</protein>
<dbReference type="RefSeq" id="WP_075800489.1">
    <property type="nucleotide sequence ID" value="NZ_CP015584.1"/>
</dbReference>
<reference evidence="5 7" key="1">
    <citation type="submission" date="2016-05" db="EMBL/GenBank/DDBJ databases">
        <title>Complete Genome and Methylome Analysis of Psychrotrophic Bacterial Isolates from Antarctic Lake Untersee.</title>
        <authorList>
            <person name="Fomenkov A."/>
            <person name="Akimov V.N."/>
            <person name="Vasilyeva L.V."/>
            <person name="Andersen D."/>
            <person name="Vincze T."/>
            <person name="Roberts R.J."/>
        </authorList>
    </citation>
    <scope>NUCLEOTIDE SEQUENCE [LARGE SCALE GENOMIC DNA]</scope>
    <source>
        <strain evidence="5 7">U14-5</strain>
    </source>
</reference>
<dbReference type="STRING" id="257708.RGI145_20915"/>
<evidence type="ECO:0000313" key="8">
    <source>
        <dbReference type="Proteomes" id="UP001258945"/>
    </source>
</evidence>
<dbReference type="Proteomes" id="UP000185494">
    <property type="component" value="Chromosome 2"/>
</dbReference>
<keyword evidence="8" id="KW-1185">Reference proteome</keyword>
<evidence type="ECO:0000313" key="7">
    <source>
        <dbReference type="Proteomes" id="UP000185494"/>
    </source>
</evidence>
<accession>A0A1L7ALZ4</accession>
<dbReference type="eggNOG" id="COG1846">
    <property type="taxonomic scope" value="Bacteria"/>
</dbReference>